<accession>A0A9Q3D0G5</accession>
<gene>
    <name evidence="2" type="ORF">O181_032933</name>
</gene>
<feature type="compositionally biased region" description="Polar residues" evidence="1">
    <location>
        <begin position="132"/>
        <end position="145"/>
    </location>
</feature>
<evidence type="ECO:0000313" key="3">
    <source>
        <dbReference type="Proteomes" id="UP000765509"/>
    </source>
</evidence>
<dbReference type="Proteomes" id="UP000765509">
    <property type="component" value="Unassembled WGS sequence"/>
</dbReference>
<reference evidence="2" key="1">
    <citation type="submission" date="2021-03" db="EMBL/GenBank/DDBJ databases">
        <title>Draft genome sequence of rust myrtle Austropuccinia psidii MF-1, a brazilian biotype.</title>
        <authorList>
            <person name="Quecine M.C."/>
            <person name="Pachon D.M.R."/>
            <person name="Bonatelli M.L."/>
            <person name="Correr F.H."/>
            <person name="Franceschini L.M."/>
            <person name="Leite T.F."/>
            <person name="Margarido G.R.A."/>
            <person name="Almeida C.A."/>
            <person name="Ferrarezi J.A."/>
            <person name="Labate C.A."/>
        </authorList>
    </citation>
    <scope>NUCLEOTIDE SEQUENCE</scope>
    <source>
        <strain evidence="2">MF-1</strain>
    </source>
</reference>
<proteinExistence type="predicted"/>
<organism evidence="2 3">
    <name type="scientific">Austropuccinia psidii MF-1</name>
    <dbReference type="NCBI Taxonomy" id="1389203"/>
    <lineage>
        <taxon>Eukaryota</taxon>
        <taxon>Fungi</taxon>
        <taxon>Dikarya</taxon>
        <taxon>Basidiomycota</taxon>
        <taxon>Pucciniomycotina</taxon>
        <taxon>Pucciniomycetes</taxon>
        <taxon>Pucciniales</taxon>
        <taxon>Sphaerophragmiaceae</taxon>
        <taxon>Austropuccinia</taxon>
    </lineage>
</organism>
<evidence type="ECO:0000256" key="1">
    <source>
        <dbReference type="SAM" id="MobiDB-lite"/>
    </source>
</evidence>
<protein>
    <submittedName>
        <fullName evidence="2">Uncharacterized protein</fullName>
    </submittedName>
</protein>
<comment type="caution">
    <text evidence="2">The sequence shown here is derived from an EMBL/GenBank/DDBJ whole genome shotgun (WGS) entry which is preliminary data.</text>
</comment>
<sequence>MYCKYGDVAPRAKICYPCRPWRVPVGSRELECLGRATMISVSGKVADTAHDLFRRWTAGIDFWCIEGSWRRCFLRFTSGSCFNGGGELLLSQVSDLASNHLSRMSQWPSHKQFETRLPVLLRRVLPGKNELSETSSVPPHKTQSGLGKYGASRAVERRVFFYGSFRHLKAKRALPELAEDVSRMSKSVKKFFHQSNLLDGTQKISSPTNAEANIDPLKPISSFHLESGQPFPKVQLGKRPLSSDLTKSPVKSKSSAYSQTLSVIEPVNKPLVVPSEREVGTSDRALSLSLQDALDAHSPRKYPDSRPPEPDVIHTWETSTKQLWIQRKWDISFVSMVAQHLGIQEKTSNFALKFPRSDLYLKITELWKKDQRQVEEVEEWCKSQLKDPAEGLRRTVTFHDQLRKCSLASNWQIQRFFWIENRALSLDQLKKVETAYGLSVDPSKIKEIPTLTPSFDADDELSLKIRSIIKKDVFTPKELQKRAELKKYLESRGNYHKWWKEDQLEMDSNSFGLDILTILKLGDALRFSFTLEKQDRTAMSLSSSFLQLVAIMRDDSKDLPWLESAERAWLYRNHPGFPQPLHSLGKLLKEMYVKSTEGDRQMMKAMNDLRSLIPDLKNADDLGHILAGYDGGFDPNIIAGITTKDGGNGGISNYERILEVQYPNLSEQQKSYIKNWLLFDKTWSQNAPSVLHSFIENSIV</sequence>
<feature type="region of interest" description="Disordered" evidence="1">
    <location>
        <begin position="130"/>
        <end position="149"/>
    </location>
</feature>
<dbReference type="AlphaFoldDB" id="A0A9Q3D0G5"/>
<keyword evidence="3" id="KW-1185">Reference proteome</keyword>
<feature type="region of interest" description="Disordered" evidence="1">
    <location>
        <begin position="233"/>
        <end position="253"/>
    </location>
</feature>
<evidence type="ECO:0000313" key="2">
    <source>
        <dbReference type="EMBL" id="MBW0493218.1"/>
    </source>
</evidence>
<name>A0A9Q3D0G5_9BASI</name>
<dbReference type="EMBL" id="AVOT02011965">
    <property type="protein sequence ID" value="MBW0493218.1"/>
    <property type="molecule type" value="Genomic_DNA"/>
</dbReference>
<dbReference type="OrthoDB" id="2506896at2759"/>
<feature type="compositionally biased region" description="Polar residues" evidence="1">
    <location>
        <begin position="243"/>
        <end position="253"/>
    </location>
</feature>